<dbReference type="InterPro" id="IPR016040">
    <property type="entry name" value="NAD(P)-bd_dom"/>
</dbReference>
<dbReference type="SUPFAM" id="SSF51735">
    <property type="entry name" value="NAD(P)-binding Rossmann-fold domains"/>
    <property type="match status" value="1"/>
</dbReference>
<evidence type="ECO:0000313" key="3">
    <source>
        <dbReference type="Proteomes" id="UP001108027"/>
    </source>
</evidence>
<proteinExistence type="predicted"/>
<evidence type="ECO:0000259" key="1">
    <source>
        <dbReference type="Pfam" id="PF13460"/>
    </source>
</evidence>
<dbReference type="InterPro" id="IPR036291">
    <property type="entry name" value="NAD(P)-bd_dom_sf"/>
</dbReference>
<dbReference type="PANTHER" id="PTHR12126">
    <property type="entry name" value="NADH-UBIQUINONE OXIDOREDUCTASE 39 KDA SUBUNIT-RELATED"/>
    <property type="match status" value="1"/>
</dbReference>
<dbReference type="Proteomes" id="UP001108027">
    <property type="component" value="Unassembled WGS sequence"/>
</dbReference>
<gene>
    <name evidence="2" type="ORF">LL252_11465</name>
</gene>
<dbReference type="Pfam" id="PF13460">
    <property type="entry name" value="NAD_binding_10"/>
    <property type="match status" value="1"/>
</dbReference>
<dbReference type="AlphaFoldDB" id="A0A9Q3UNF8"/>
<dbReference type="GO" id="GO:0044877">
    <property type="term" value="F:protein-containing complex binding"/>
    <property type="evidence" value="ECO:0007669"/>
    <property type="project" value="TreeGrafter"/>
</dbReference>
<dbReference type="EMBL" id="JAJGNA010000013">
    <property type="protein sequence ID" value="MCC4309191.1"/>
    <property type="molecule type" value="Genomic_DNA"/>
</dbReference>
<evidence type="ECO:0000313" key="2">
    <source>
        <dbReference type="EMBL" id="MCC4309191.1"/>
    </source>
</evidence>
<reference evidence="2" key="1">
    <citation type="submission" date="2021-10" db="EMBL/GenBank/DDBJ databases">
        <title>The diversity and Nitrogen Metabolism of Culturable Nitrate-Utilizing Bacteria Within the Oxygen Minimum Zone of the Changjiang (Yangtze River)Estuary.</title>
        <authorList>
            <person name="Zhang D."/>
            <person name="Zheng J."/>
            <person name="Liu S."/>
            <person name="He W."/>
        </authorList>
    </citation>
    <scope>NUCLEOTIDE SEQUENCE</scope>
    <source>
        <strain evidence="2">FXH-223</strain>
    </source>
</reference>
<dbReference type="Gene3D" id="3.40.50.720">
    <property type="entry name" value="NAD(P)-binding Rossmann-like Domain"/>
    <property type="match status" value="1"/>
</dbReference>
<name>A0A9Q3UNF8_9GAMM</name>
<comment type="caution">
    <text evidence="2">The sequence shown here is derived from an EMBL/GenBank/DDBJ whole genome shotgun (WGS) entry which is preliminary data.</text>
</comment>
<accession>A0A9Q3UNF8</accession>
<sequence>MDTAPITVFGGTGFLGRRLVTALLQRGHAVRLAARRPERVRFHDETRLERRVADVTDDRQVAAAVAGSRTVVNAVSLYAEQGDLTFRAIHVESAERVALAARRARVPRLLHLSGIGVSDLSPSPYVRARAQGEMAVRETCPGATLVRPASMFGAGDALVRALATLSRLPVLPLFGRGRTCLQPVWVQDVAGGLATLATWPGAPAPLYELAGGEVLRYRDMVVAVRDYLGRRGPTLPLPFEAWHLMAAVARRLPGAPLTRDQVFLMEEDNVAAPDVPGFIELDRRPRGFREGLPDCLGPRPR</sequence>
<keyword evidence="3" id="KW-1185">Reference proteome</keyword>
<dbReference type="RefSeq" id="WP_204426519.1">
    <property type="nucleotide sequence ID" value="NZ_JADDOL010000001.1"/>
</dbReference>
<protein>
    <submittedName>
        <fullName evidence="2">NAD(P)H-binding protein</fullName>
    </submittedName>
</protein>
<organism evidence="2 3">
    <name type="scientific">Alloalcanivorax marinus</name>
    <dbReference type="NCBI Taxonomy" id="1177169"/>
    <lineage>
        <taxon>Bacteria</taxon>
        <taxon>Pseudomonadati</taxon>
        <taxon>Pseudomonadota</taxon>
        <taxon>Gammaproteobacteria</taxon>
        <taxon>Oceanospirillales</taxon>
        <taxon>Alcanivoracaceae</taxon>
        <taxon>Alloalcanivorax</taxon>
    </lineage>
</organism>
<dbReference type="InterPro" id="IPR051207">
    <property type="entry name" value="ComplexI_NDUFA9_subunit"/>
</dbReference>
<feature type="domain" description="NAD(P)-binding" evidence="1">
    <location>
        <begin position="10"/>
        <end position="149"/>
    </location>
</feature>
<dbReference type="PANTHER" id="PTHR12126:SF11">
    <property type="entry name" value="NADH DEHYDROGENASE [UBIQUINONE] 1 ALPHA SUBCOMPLEX SUBUNIT 9, MITOCHONDRIAL"/>
    <property type="match status" value="1"/>
</dbReference>